<evidence type="ECO:0000256" key="3">
    <source>
        <dbReference type="ARBA" id="ARBA00023163"/>
    </source>
</evidence>
<feature type="domain" description="HTH tetR-type" evidence="5">
    <location>
        <begin position="24"/>
        <end position="83"/>
    </location>
</feature>
<dbReference type="Pfam" id="PF00440">
    <property type="entry name" value="TetR_N"/>
    <property type="match status" value="1"/>
</dbReference>
<dbReference type="PANTHER" id="PTHR30055:SF234">
    <property type="entry name" value="HTH-TYPE TRANSCRIPTIONAL REGULATOR BETI"/>
    <property type="match status" value="1"/>
</dbReference>
<accession>E3J3H7</accession>
<gene>
    <name evidence="6" type="ordered locus">FraEuI1c_0091</name>
</gene>
<protein>
    <submittedName>
        <fullName evidence="6">Regulatory protein TetR</fullName>
    </submittedName>
</protein>
<evidence type="ECO:0000256" key="2">
    <source>
        <dbReference type="ARBA" id="ARBA00023125"/>
    </source>
</evidence>
<dbReference type="InterPro" id="IPR009057">
    <property type="entry name" value="Homeodomain-like_sf"/>
</dbReference>
<dbReference type="AlphaFoldDB" id="E3J3H7"/>
<dbReference type="PANTHER" id="PTHR30055">
    <property type="entry name" value="HTH-TYPE TRANSCRIPTIONAL REGULATOR RUTR"/>
    <property type="match status" value="1"/>
</dbReference>
<dbReference type="RefSeq" id="WP_013421302.1">
    <property type="nucleotide sequence ID" value="NC_014666.1"/>
</dbReference>
<dbReference type="GO" id="GO:0000976">
    <property type="term" value="F:transcription cis-regulatory region binding"/>
    <property type="evidence" value="ECO:0007669"/>
    <property type="project" value="TreeGrafter"/>
</dbReference>
<dbReference type="KEGG" id="fri:FraEuI1c_0091"/>
<dbReference type="InterPro" id="IPR001647">
    <property type="entry name" value="HTH_TetR"/>
</dbReference>
<keyword evidence="1" id="KW-0805">Transcription regulation</keyword>
<keyword evidence="2 4" id="KW-0238">DNA-binding</keyword>
<dbReference type="PROSITE" id="PS50977">
    <property type="entry name" value="HTH_TETR_2"/>
    <property type="match status" value="1"/>
</dbReference>
<dbReference type="Proteomes" id="UP000002484">
    <property type="component" value="Chromosome"/>
</dbReference>
<evidence type="ECO:0000313" key="7">
    <source>
        <dbReference type="Proteomes" id="UP000002484"/>
    </source>
</evidence>
<dbReference type="Gene3D" id="1.10.357.10">
    <property type="entry name" value="Tetracycline Repressor, domain 2"/>
    <property type="match status" value="1"/>
</dbReference>
<dbReference type="SUPFAM" id="SSF48498">
    <property type="entry name" value="Tetracyclin repressor-like, C-terminal domain"/>
    <property type="match status" value="1"/>
</dbReference>
<dbReference type="GO" id="GO:0003700">
    <property type="term" value="F:DNA-binding transcription factor activity"/>
    <property type="evidence" value="ECO:0007669"/>
    <property type="project" value="TreeGrafter"/>
</dbReference>
<feature type="DNA-binding region" description="H-T-H motif" evidence="4">
    <location>
        <begin position="46"/>
        <end position="65"/>
    </location>
</feature>
<dbReference type="OrthoDB" id="9795011at2"/>
<dbReference type="InParanoid" id="E3J3H7"/>
<sequence length="220" mass="23979">MSSGGPQVVGVAASVPRPLRRDAERNRERILCAARELFVAHGLAVGVDEIARRAGVGMGTLYRRFPNKDALVEETLAAAVGRVRELAVIARETSPPGRALREFLMTSISDDACRWAFVSRRLWTGRTSALVFDDVVPLLGLMFTDAQEAGLIRADAVLADLIVLLRAVRVVLELTDAPVGQTWRRYIDLLLDSLRPSEHNTSLDGPPMTLRALASSAIEP</sequence>
<keyword evidence="7" id="KW-1185">Reference proteome</keyword>
<keyword evidence="3" id="KW-0804">Transcription</keyword>
<organism evidence="6 7">
    <name type="scientific">Pseudofrankia inefficax (strain DSM 45817 / CECT 9037 / DDB 130130 / EuI1c)</name>
    <name type="common">Frankia inefficax</name>
    <dbReference type="NCBI Taxonomy" id="298654"/>
    <lineage>
        <taxon>Bacteria</taxon>
        <taxon>Bacillati</taxon>
        <taxon>Actinomycetota</taxon>
        <taxon>Actinomycetes</taxon>
        <taxon>Frankiales</taxon>
        <taxon>Frankiaceae</taxon>
        <taxon>Pseudofrankia</taxon>
    </lineage>
</organism>
<dbReference type="HOGENOM" id="CLU_069356_17_0_11"/>
<dbReference type="PRINTS" id="PR00455">
    <property type="entry name" value="HTHTETR"/>
</dbReference>
<proteinExistence type="predicted"/>
<evidence type="ECO:0000259" key="5">
    <source>
        <dbReference type="PROSITE" id="PS50977"/>
    </source>
</evidence>
<evidence type="ECO:0000256" key="1">
    <source>
        <dbReference type="ARBA" id="ARBA00023015"/>
    </source>
</evidence>
<dbReference type="STRING" id="298654.FraEuI1c_0091"/>
<name>E3J3H7_PSEI1</name>
<dbReference type="InterPro" id="IPR050109">
    <property type="entry name" value="HTH-type_TetR-like_transc_reg"/>
</dbReference>
<dbReference type="SUPFAM" id="SSF46689">
    <property type="entry name" value="Homeodomain-like"/>
    <property type="match status" value="1"/>
</dbReference>
<reference evidence="6 7" key="1">
    <citation type="submission" date="2010-10" db="EMBL/GenBank/DDBJ databases">
        <title>Complete sequence of Frankia sp. EuI1c.</title>
        <authorList>
            <consortium name="US DOE Joint Genome Institute"/>
            <person name="Lucas S."/>
            <person name="Copeland A."/>
            <person name="Lapidus A."/>
            <person name="Cheng J.-F."/>
            <person name="Bruce D."/>
            <person name="Goodwin L."/>
            <person name="Pitluck S."/>
            <person name="Chertkov O."/>
            <person name="Detter J.C."/>
            <person name="Han C."/>
            <person name="Tapia R."/>
            <person name="Land M."/>
            <person name="Hauser L."/>
            <person name="Jeffries C."/>
            <person name="Kyrpides N."/>
            <person name="Ivanova N."/>
            <person name="Mikhailova N."/>
            <person name="Beauchemin N."/>
            <person name="Sen A."/>
            <person name="Sur S.A."/>
            <person name="Gtari M."/>
            <person name="Wall L."/>
            <person name="Tisa L."/>
            <person name="Woyke T."/>
        </authorList>
    </citation>
    <scope>NUCLEOTIDE SEQUENCE [LARGE SCALE GENOMIC DNA]</scope>
    <source>
        <strain evidence="7">DSM 45817 / CECT 9037 / EuI1c</strain>
    </source>
</reference>
<evidence type="ECO:0000256" key="4">
    <source>
        <dbReference type="PROSITE-ProRule" id="PRU00335"/>
    </source>
</evidence>
<dbReference type="eggNOG" id="COG1309">
    <property type="taxonomic scope" value="Bacteria"/>
</dbReference>
<dbReference type="InterPro" id="IPR036271">
    <property type="entry name" value="Tet_transcr_reg_TetR-rel_C_sf"/>
</dbReference>
<evidence type="ECO:0000313" key="6">
    <source>
        <dbReference type="EMBL" id="ADP78179.1"/>
    </source>
</evidence>
<dbReference type="EMBL" id="CP002299">
    <property type="protein sequence ID" value="ADP78179.1"/>
    <property type="molecule type" value="Genomic_DNA"/>
</dbReference>